<name>A0ABQ7GS76_DUNSA</name>
<protein>
    <submittedName>
        <fullName evidence="1">Uncharacterized protein</fullName>
    </submittedName>
</protein>
<dbReference type="PANTHER" id="PTHR33977">
    <property type="entry name" value="ZINC ION BINDING PROTEIN"/>
    <property type="match status" value="1"/>
</dbReference>
<dbReference type="Proteomes" id="UP000815325">
    <property type="component" value="Unassembled WGS sequence"/>
</dbReference>
<keyword evidence="2" id="KW-1185">Reference proteome</keyword>
<dbReference type="EMBL" id="MU069615">
    <property type="protein sequence ID" value="KAF5837462.1"/>
    <property type="molecule type" value="Genomic_DNA"/>
</dbReference>
<dbReference type="PANTHER" id="PTHR33977:SF1">
    <property type="entry name" value="ZINC ION BINDING PROTEIN"/>
    <property type="match status" value="1"/>
</dbReference>
<gene>
    <name evidence="1" type="ORF">DUNSADRAFT_4378</name>
</gene>
<evidence type="ECO:0000313" key="1">
    <source>
        <dbReference type="EMBL" id="KAF5837462.1"/>
    </source>
</evidence>
<proteinExistence type="predicted"/>
<comment type="caution">
    <text evidence="1">The sequence shown here is derived from an EMBL/GenBank/DDBJ whole genome shotgun (WGS) entry which is preliminary data.</text>
</comment>
<organism evidence="1 2">
    <name type="scientific">Dunaliella salina</name>
    <name type="common">Green alga</name>
    <name type="synonym">Protococcus salinus</name>
    <dbReference type="NCBI Taxonomy" id="3046"/>
    <lineage>
        <taxon>Eukaryota</taxon>
        <taxon>Viridiplantae</taxon>
        <taxon>Chlorophyta</taxon>
        <taxon>core chlorophytes</taxon>
        <taxon>Chlorophyceae</taxon>
        <taxon>CS clade</taxon>
        <taxon>Chlamydomonadales</taxon>
        <taxon>Dunaliellaceae</taxon>
        <taxon>Dunaliella</taxon>
    </lineage>
</organism>
<sequence length="300" mass="33917">MMDKVAGALVRSELGQQRPRKDLNLYEKLYQCSYGGKPRAQMSNPPQCHHELPEQQLRASGCAAHFAWRLKLGDAQEVLQEASKQGKHPAECDPVIVLSSFQEQSHSCHQHRSDHSLGTDARAFVRSRLLQNPTLSNAEVVEAWQNFIRGGATPVEAYCHLHQGTNPFGHGVWFDYQFVANVRASLFGSPFSHDIDAVDDWVRRHQDSVVYYQKQVTRSNELDPRTRRPVKEVPFILCISHRVQKALSIEYGHEHPIVLDSTFSTNEYGFPFTTAMVLDDHVHGIPVMWAMTSSTTADAN</sequence>
<reference evidence="1" key="1">
    <citation type="submission" date="2017-08" db="EMBL/GenBank/DDBJ databases">
        <authorList>
            <person name="Polle J.E."/>
            <person name="Barry K."/>
            <person name="Cushman J."/>
            <person name="Schmutz J."/>
            <person name="Tran D."/>
            <person name="Hathwaick L.T."/>
            <person name="Yim W.C."/>
            <person name="Jenkins J."/>
            <person name="Mckie-Krisberg Z.M."/>
            <person name="Prochnik S."/>
            <person name="Lindquist E."/>
            <person name="Dockter R.B."/>
            <person name="Adam C."/>
            <person name="Molina H."/>
            <person name="Bunkerborg J."/>
            <person name="Jin E."/>
            <person name="Buchheim M."/>
            <person name="Magnuson J."/>
        </authorList>
    </citation>
    <scope>NUCLEOTIDE SEQUENCE</scope>
    <source>
        <strain evidence="1">CCAP 19/18</strain>
    </source>
</reference>
<evidence type="ECO:0000313" key="2">
    <source>
        <dbReference type="Proteomes" id="UP000815325"/>
    </source>
</evidence>
<accession>A0ABQ7GS76</accession>